<keyword evidence="4 13" id="KW-0347">Helicase</keyword>
<evidence type="ECO:0000256" key="3">
    <source>
        <dbReference type="ARBA" id="ARBA00022801"/>
    </source>
</evidence>
<dbReference type="GO" id="GO:0005739">
    <property type="term" value="C:mitochondrion"/>
    <property type="evidence" value="ECO:0007669"/>
    <property type="project" value="UniProtKB-SubCell"/>
</dbReference>
<comment type="subcellular location">
    <subcellularLocation>
        <location evidence="13">Nucleus</location>
    </subcellularLocation>
    <subcellularLocation>
        <location evidence="13">Mitochondrion</location>
    </subcellularLocation>
</comment>
<dbReference type="InterPro" id="IPR057437">
    <property type="entry name" value="PIF1/LRR1_PH"/>
</dbReference>
<evidence type="ECO:0000256" key="10">
    <source>
        <dbReference type="ARBA" id="ARBA00023235"/>
    </source>
</evidence>
<keyword evidence="8 13" id="KW-0233">DNA recombination</keyword>
<keyword evidence="5 13" id="KW-0067">ATP-binding</keyword>
<dbReference type="STRING" id="7998.ENSIPUP00000020634"/>
<feature type="region of interest" description="Disordered" evidence="14">
    <location>
        <begin position="174"/>
        <end position="194"/>
    </location>
</feature>
<protein>
    <recommendedName>
        <fullName evidence="13">ATP-dependent DNA helicase PIF1</fullName>
        <ecNumber evidence="13">5.6.2.3</ecNumber>
    </recommendedName>
    <alternativeName>
        <fullName evidence="13">DNA 5'-3' helicase PIF1</fullName>
    </alternativeName>
    <alternativeName>
        <fullName evidence="13">DNA repair and recombination helicase PIF1</fullName>
    </alternativeName>
</protein>
<dbReference type="Gene3D" id="3.40.50.300">
    <property type="entry name" value="P-loop containing nucleotide triphosphate hydrolases"/>
    <property type="match status" value="2"/>
</dbReference>
<evidence type="ECO:0000256" key="4">
    <source>
        <dbReference type="ARBA" id="ARBA00022806"/>
    </source>
</evidence>
<evidence type="ECO:0000313" key="16">
    <source>
        <dbReference type="Proteomes" id="UP000221080"/>
    </source>
</evidence>
<dbReference type="OrthoDB" id="272985at2759"/>
<feature type="compositionally biased region" description="Basic and acidic residues" evidence="14">
    <location>
        <begin position="174"/>
        <end position="187"/>
    </location>
</feature>
<keyword evidence="10 13" id="KW-0413">Isomerase</keyword>
<dbReference type="GO" id="GO:0006281">
    <property type="term" value="P:DNA repair"/>
    <property type="evidence" value="ECO:0007669"/>
    <property type="project" value="UniProtKB-UniRule"/>
</dbReference>
<evidence type="ECO:0000259" key="15">
    <source>
        <dbReference type="SMART" id="SM00382"/>
    </source>
</evidence>
<dbReference type="CDD" id="cd18037">
    <property type="entry name" value="DEXSc_Pif1_like"/>
    <property type="match status" value="1"/>
</dbReference>
<dbReference type="GO" id="GO:0006310">
    <property type="term" value="P:DNA recombination"/>
    <property type="evidence" value="ECO:0007669"/>
    <property type="project" value="UniProtKB-UniRule"/>
</dbReference>
<feature type="binding site" evidence="13">
    <location>
        <begin position="232"/>
        <end position="239"/>
    </location>
    <ligand>
        <name>ATP</name>
        <dbReference type="ChEBI" id="CHEBI:30616"/>
    </ligand>
</feature>
<dbReference type="GO" id="GO:0005524">
    <property type="term" value="F:ATP binding"/>
    <property type="evidence" value="ECO:0007669"/>
    <property type="project" value="UniProtKB-UniRule"/>
</dbReference>
<dbReference type="HAMAP" id="MF_03176">
    <property type="entry name" value="PIF1"/>
    <property type="match status" value="1"/>
</dbReference>
<dbReference type="Pfam" id="PF21530">
    <property type="entry name" value="Pif1_2B_dom"/>
    <property type="match status" value="1"/>
</dbReference>
<dbReference type="InterPro" id="IPR027417">
    <property type="entry name" value="P-loop_NTPase"/>
</dbReference>
<gene>
    <name evidence="17" type="primary">pif1</name>
    <name evidence="13" type="synonym">PIF1</name>
</gene>
<dbReference type="InterPro" id="IPR048293">
    <property type="entry name" value="PIF1_RRM3_pfh1"/>
</dbReference>
<comment type="function">
    <text evidence="13">DNA-dependent ATPase and 5'-3' DNA helicase required for the maintenance of both mitochondrial and nuclear genome stability.</text>
</comment>
<dbReference type="Pfam" id="PF25344">
    <property type="entry name" value="PH_LRR1"/>
    <property type="match status" value="1"/>
</dbReference>
<dbReference type="CTD" id="80119"/>
<dbReference type="InterPro" id="IPR049163">
    <property type="entry name" value="Pif1-like_2B_dom"/>
</dbReference>
<keyword evidence="11 13" id="KW-0539">Nucleus</keyword>
<evidence type="ECO:0000313" key="17">
    <source>
        <dbReference type="RefSeq" id="XP_017351755.1"/>
    </source>
</evidence>
<dbReference type="EC" id="5.6.2.3" evidence="13"/>
<feature type="DNA-binding region" evidence="13">
    <location>
        <begin position="581"/>
        <end position="600"/>
    </location>
</feature>
<evidence type="ECO:0000256" key="13">
    <source>
        <dbReference type="HAMAP-Rule" id="MF_03176"/>
    </source>
</evidence>
<keyword evidence="2 13" id="KW-0227">DNA damage</keyword>
<reference evidence="16" key="1">
    <citation type="journal article" date="2016" name="Nat. Commun.">
        <title>The channel catfish genome sequence provides insights into the evolution of scale formation in teleosts.</title>
        <authorList>
            <person name="Liu Z."/>
            <person name="Liu S."/>
            <person name="Yao J."/>
            <person name="Bao L."/>
            <person name="Zhang J."/>
            <person name="Li Y."/>
            <person name="Jiang C."/>
            <person name="Sun L."/>
            <person name="Wang R."/>
            <person name="Zhang Y."/>
            <person name="Zhou T."/>
            <person name="Zeng Q."/>
            <person name="Fu Q."/>
            <person name="Gao S."/>
            <person name="Li N."/>
            <person name="Koren S."/>
            <person name="Jiang Y."/>
            <person name="Zimin A."/>
            <person name="Xu P."/>
            <person name="Phillippy A.M."/>
            <person name="Geng X."/>
            <person name="Song L."/>
            <person name="Sun F."/>
            <person name="Li C."/>
            <person name="Wang X."/>
            <person name="Chen A."/>
            <person name="Jin Y."/>
            <person name="Yuan Z."/>
            <person name="Yang Y."/>
            <person name="Tan S."/>
            <person name="Peatman E."/>
            <person name="Lu J."/>
            <person name="Qin Z."/>
            <person name="Dunham R."/>
            <person name="Li Z."/>
            <person name="Sonstegard T."/>
            <person name="Feng J."/>
            <person name="Danzmann R.G."/>
            <person name="Schroeder S."/>
            <person name="Scheffler B."/>
            <person name="Duke M.V."/>
            <person name="Ballard L."/>
            <person name="Kucuktas H."/>
            <person name="Kaltenboeck L."/>
            <person name="Liu H."/>
            <person name="Armbruster J."/>
            <person name="Xie Y."/>
            <person name="Kirby M.L."/>
            <person name="Tian Y."/>
            <person name="Flanagan M.E."/>
            <person name="Mu W."/>
            <person name="Waldbieser G.C."/>
        </authorList>
    </citation>
    <scope>NUCLEOTIDE SEQUENCE [LARGE SCALE GENOMIC DNA]</scope>
    <source>
        <strain evidence="16">SDA103</strain>
    </source>
</reference>
<keyword evidence="3 13" id="KW-0378">Hydrolase</keyword>
<dbReference type="Proteomes" id="UP000221080">
    <property type="component" value="Chromosome 20"/>
</dbReference>
<dbReference type="CDD" id="cd18809">
    <property type="entry name" value="SF1_C_RecD"/>
    <property type="match status" value="1"/>
</dbReference>
<dbReference type="GO" id="GO:0003677">
    <property type="term" value="F:DNA binding"/>
    <property type="evidence" value="ECO:0007669"/>
    <property type="project" value="UniProtKB-KW"/>
</dbReference>
<dbReference type="AlphaFoldDB" id="A0A2D0TAR8"/>
<dbReference type="InterPro" id="IPR010285">
    <property type="entry name" value="DNA_helicase_pif1-like_DEAD"/>
</dbReference>
<dbReference type="GO" id="GO:0000723">
    <property type="term" value="P:telomere maintenance"/>
    <property type="evidence" value="ECO:0007669"/>
    <property type="project" value="InterPro"/>
</dbReference>
<comment type="subunit">
    <text evidence="12">Monomer. Interacts with telomerase.</text>
</comment>
<organism evidence="16 17">
    <name type="scientific">Ictalurus punctatus</name>
    <name type="common">Channel catfish</name>
    <name type="synonym">Silurus punctatus</name>
    <dbReference type="NCBI Taxonomy" id="7998"/>
    <lineage>
        <taxon>Eukaryota</taxon>
        <taxon>Metazoa</taxon>
        <taxon>Chordata</taxon>
        <taxon>Craniata</taxon>
        <taxon>Vertebrata</taxon>
        <taxon>Euteleostomi</taxon>
        <taxon>Actinopterygii</taxon>
        <taxon>Neopterygii</taxon>
        <taxon>Teleostei</taxon>
        <taxon>Ostariophysi</taxon>
        <taxon>Siluriformes</taxon>
        <taxon>Ictaluridae</taxon>
        <taxon>Ictalurus</taxon>
    </lineage>
</organism>
<comment type="similarity">
    <text evidence="13">Belongs to the helicase family. PIF1 subfamily.</text>
</comment>
<proteinExistence type="inferred from homology"/>
<reference evidence="17" key="2">
    <citation type="submission" date="2025-08" db="UniProtKB">
        <authorList>
            <consortium name="RefSeq"/>
        </authorList>
    </citation>
    <scope>IDENTIFICATION</scope>
    <source>
        <tissue evidence="17">Blood</tissue>
    </source>
</reference>
<evidence type="ECO:0000256" key="1">
    <source>
        <dbReference type="ARBA" id="ARBA00022741"/>
    </source>
</evidence>
<accession>A0A2D0TAR8</accession>
<evidence type="ECO:0000256" key="12">
    <source>
        <dbReference type="ARBA" id="ARBA00065873"/>
    </source>
</evidence>
<dbReference type="PANTHER" id="PTHR47642">
    <property type="entry name" value="ATP-DEPENDENT DNA HELICASE"/>
    <property type="match status" value="1"/>
</dbReference>
<keyword evidence="16" id="KW-1185">Reference proteome</keyword>
<comment type="catalytic activity">
    <reaction evidence="13">
        <text>ATP + H2O = ADP + phosphate + H(+)</text>
        <dbReference type="Rhea" id="RHEA:13065"/>
        <dbReference type="ChEBI" id="CHEBI:15377"/>
        <dbReference type="ChEBI" id="CHEBI:15378"/>
        <dbReference type="ChEBI" id="CHEBI:30616"/>
        <dbReference type="ChEBI" id="CHEBI:43474"/>
        <dbReference type="ChEBI" id="CHEBI:456216"/>
        <dbReference type="EC" id="5.6.2.3"/>
    </reaction>
</comment>
<feature type="domain" description="AAA+ ATPase" evidence="15">
    <location>
        <begin position="224"/>
        <end position="512"/>
    </location>
</feature>
<evidence type="ECO:0000256" key="2">
    <source>
        <dbReference type="ARBA" id="ARBA00022763"/>
    </source>
</evidence>
<dbReference type="KEGG" id="ipu:108280831"/>
<dbReference type="GO" id="GO:0016887">
    <property type="term" value="F:ATP hydrolysis activity"/>
    <property type="evidence" value="ECO:0007669"/>
    <property type="project" value="RHEA"/>
</dbReference>
<dbReference type="InterPro" id="IPR051055">
    <property type="entry name" value="PIF1_helicase"/>
</dbReference>
<evidence type="ECO:0000256" key="11">
    <source>
        <dbReference type="ARBA" id="ARBA00023242"/>
    </source>
</evidence>
<keyword evidence="6 13" id="KW-0238">DNA-binding</keyword>
<dbReference type="FunFam" id="3.40.50.300:FF:000805">
    <property type="entry name" value="ATP-dependent DNA helicase PIF1"/>
    <property type="match status" value="1"/>
</dbReference>
<dbReference type="InterPro" id="IPR003593">
    <property type="entry name" value="AAA+_ATPase"/>
</dbReference>
<dbReference type="Pfam" id="PF05970">
    <property type="entry name" value="PIF1"/>
    <property type="match status" value="1"/>
</dbReference>
<evidence type="ECO:0000256" key="5">
    <source>
        <dbReference type="ARBA" id="ARBA00022840"/>
    </source>
</evidence>
<name>A0A2D0TAR8_ICTPU</name>
<dbReference type="GO" id="GO:0043139">
    <property type="term" value="F:5'-3' DNA helicase activity"/>
    <property type="evidence" value="ECO:0007669"/>
    <property type="project" value="UniProtKB-UniRule"/>
</dbReference>
<keyword evidence="1 13" id="KW-0547">Nucleotide-binding</keyword>
<comment type="cofactor">
    <cofactor evidence="13">
        <name>Mg(2+)</name>
        <dbReference type="ChEBI" id="CHEBI:18420"/>
    </cofactor>
</comment>
<dbReference type="SUPFAM" id="SSF52540">
    <property type="entry name" value="P-loop containing nucleoside triphosphate hydrolases"/>
    <property type="match status" value="2"/>
</dbReference>
<dbReference type="FunFam" id="3.40.50.300:FF:003367">
    <property type="entry name" value="ATP-dependent DNA helicase PIF1"/>
    <property type="match status" value="1"/>
</dbReference>
<keyword evidence="9 13" id="KW-0234">DNA repair</keyword>
<dbReference type="GeneID" id="108280831"/>
<keyword evidence="7 13" id="KW-0496">Mitochondrion</keyword>
<evidence type="ECO:0000256" key="14">
    <source>
        <dbReference type="SAM" id="MobiDB-lite"/>
    </source>
</evidence>
<dbReference type="SMART" id="SM00382">
    <property type="entry name" value="AAA"/>
    <property type="match status" value="1"/>
</dbReference>
<evidence type="ECO:0000256" key="7">
    <source>
        <dbReference type="ARBA" id="ARBA00023128"/>
    </source>
</evidence>
<dbReference type="GO" id="GO:0005634">
    <property type="term" value="C:nucleus"/>
    <property type="evidence" value="ECO:0007669"/>
    <property type="project" value="UniProtKB-SubCell"/>
</dbReference>
<evidence type="ECO:0000256" key="9">
    <source>
        <dbReference type="ARBA" id="ARBA00023204"/>
    </source>
</evidence>
<evidence type="ECO:0000256" key="8">
    <source>
        <dbReference type="ARBA" id="ARBA00023172"/>
    </source>
</evidence>
<evidence type="ECO:0000256" key="6">
    <source>
        <dbReference type="ARBA" id="ARBA00023125"/>
    </source>
</evidence>
<dbReference type="PANTHER" id="PTHR47642:SF7">
    <property type="entry name" value="ATP-DEPENDENT DNA HELICASE PIF1"/>
    <property type="match status" value="1"/>
</dbReference>
<dbReference type="RefSeq" id="XP_017351755.1">
    <property type="nucleotide sequence ID" value="XM_017496266.2"/>
</dbReference>
<sequence>MLHAEDGARLECSVAVERASGASAGHGVQRRVLRRATVTLGRDEFRELVLRVQDVRGGAHENFALRSDFRLFMRFVKDGKCTVNFPQSNAQVLISDCPPDRLKTFLKTLSIKHEASRGTNPVSERARMRAGVPRSFEIISPVQQKDIQKANELRSKVNAPVQVKALTERAVNRTDGRQRVKRPRADGDASPVKALHPHKKPVLTLPVAQKLSKEQMAVLNAVLSGKNVFFTGSAGTGKSFLLKRIVGSLPPKSTYATASTGVAACHIGGTTLHSFAGIGSGSAPLEQCLELAQRPGVLQHWTSCKHLIIDEISMVEAEFFDKLESVARSIRRSSEPFGGIQLIVCGDFLQLPPVTKGKEKPGFCFQARSWRKCIQVNMELTEVRRQTDRTFISLLQAIRVGRVTEEVSARLLKSASNPIERDGIVATRLCTHKDDVELTNENKLKQLPGPLRVFEALDSDPMLVKTIDAQSPAGQTLQLKVGAQVMLTKNLDVHRGLVNGARGVVVDFLPGNQGLPRVRFLCGAVEVMKRERWTFKAAGGLYLSRQQLPLKLAWAISIHKSQGMTLDCVEISLARVFESGQAYVALSRARSLEGLRVMDFDPRVVHANSDVLMFYKKLKRDRLLLQSSMNDFVGKSNKENEAC</sequence>